<dbReference type="InterPro" id="IPR038729">
    <property type="entry name" value="Rad50/SbcC_AAA"/>
</dbReference>
<keyword evidence="6 8" id="KW-0234">DNA repair</keyword>
<feature type="coiled-coil region" evidence="9">
    <location>
        <begin position="153"/>
        <end position="187"/>
    </location>
</feature>
<keyword evidence="12" id="KW-1185">Reference proteome</keyword>
<proteinExistence type="inferred from homology"/>
<feature type="coiled-coil region" evidence="9">
    <location>
        <begin position="284"/>
        <end position="349"/>
    </location>
</feature>
<comment type="function">
    <text evidence="8">May be involved in recombinational repair of damaged DNA.</text>
</comment>
<evidence type="ECO:0000313" key="12">
    <source>
        <dbReference type="Proteomes" id="UP001523566"/>
    </source>
</evidence>
<accession>A0ABT1E5N5</accession>
<evidence type="ECO:0000256" key="3">
    <source>
        <dbReference type="ARBA" id="ARBA00022741"/>
    </source>
</evidence>
<evidence type="ECO:0000256" key="9">
    <source>
        <dbReference type="SAM" id="Coils"/>
    </source>
</evidence>
<sequence>MLHSMYVKNLALIEEIEVEFGKGLNILTGETGAGKSIILESVSLALGGRYTKDILREGTPFGLVELTFFLENEELKKQLEKLDVFSEENTLVLSRRLMDGRSISKINGETVSMSLLKEVSSLLIDVFGQHEHQSLLQKKNHQQLVDLYAGEKLLAVKEEVREAYKSYMSLEKEKKEEESKTRNIAKELDFLRFETNEITEARLKENEDKELEEIYTRMNHGRTIKESVQRAYSFTGGYEGGADGAIARGIKALAEGLRYDDKLEEYHKQLLEIDSLLSDFNRDISEYEASLDFEDAQVQEIEARLNLVNRLKGKYGESVEAIHRYLKEKEEEIEKLENYEAYLIELDQKIEKAYAHLRDKASKLSKLRKESGKGLGEKIAEEIKDLNFEATKFFIDIKEKESITEEGMDDVEFMIALNEGNSLKPLVNVASGGELSRIMLAIKTVMAKKEKVETLIFDEIDVGISGRTAQKVSEKMAIISQENQVIAITHLPQIAAMSDVHFLIEKKTSGGDTTTRIRKIDENEKIAEIGRILGGVKITDTVKENAKEMMNLAKETKEEMRV</sequence>
<dbReference type="Gene3D" id="3.40.50.300">
    <property type="entry name" value="P-loop containing nucleotide triphosphate hydrolases"/>
    <property type="match status" value="2"/>
</dbReference>
<evidence type="ECO:0000256" key="4">
    <source>
        <dbReference type="ARBA" id="ARBA00022763"/>
    </source>
</evidence>
<evidence type="ECO:0000256" key="1">
    <source>
        <dbReference type="ARBA" id="ARBA00009441"/>
    </source>
</evidence>
<dbReference type="NCBIfam" id="TIGR00634">
    <property type="entry name" value="recN"/>
    <property type="match status" value="1"/>
</dbReference>
<evidence type="ECO:0000256" key="6">
    <source>
        <dbReference type="ARBA" id="ARBA00023204"/>
    </source>
</evidence>
<dbReference type="RefSeq" id="WP_262064938.1">
    <property type="nucleotide sequence ID" value="NZ_JAMXOD010000002.1"/>
</dbReference>
<organism evidence="11 12">
    <name type="scientific">Aequitasia blattaphilus</name>
    <dbReference type="NCBI Taxonomy" id="2949332"/>
    <lineage>
        <taxon>Bacteria</taxon>
        <taxon>Bacillati</taxon>
        <taxon>Bacillota</taxon>
        <taxon>Clostridia</taxon>
        <taxon>Lachnospirales</taxon>
        <taxon>Lachnospiraceae</taxon>
        <taxon>Aequitasia</taxon>
    </lineage>
</organism>
<evidence type="ECO:0000256" key="2">
    <source>
        <dbReference type="ARBA" id="ARBA00021315"/>
    </source>
</evidence>
<feature type="domain" description="Rad50/SbcC-type AAA" evidence="10">
    <location>
        <begin position="5"/>
        <end position="214"/>
    </location>
</feature>
<keyword evidence="3" id="KW-0547">Nucleotide-binding</keyword>
<dbReference type="Proteomes" id="UP001523566">
    <property type="component" value="Unassembled WGS sequence"/>
</dbReference>
<keyword evidence="9" id="KW-0175">Coiled coil</keyword>
<evidence type="ECO:0000256" key="5">
    <source>
        <dbReference type="ARBA" id="ARBA00022840"/>
    </source>
</evidence>
<keyword evidence="5" id="KW-0067">ATP-binding</keyword>
<gene>
    <name evidence="11" type="primary">recN</name>
    <name evidence="11" type="ORF">NK125_01845</name>
</gene>
<dbReference type="InterPro" id="IPR027417">
    <property type="entry name" value="P-loop_NTPase"/>
</dbReference>
<dbReference type="PANTHER" id="PTHR11059:SF0">
    <property type="entry name" value="DNA REPAIR PROTEIN RECN"/>
    <property type="match status" value="1"/>
</dbReference>
<dbReference type="Pfam" id="PF13476">
    <property type="entry name" value="AAA_23"/>
    <property type="match status" value="1"/>
</dbReference>
<protein>
    <recommendedName>
        <fullName evidence="2 8">DNA repair protein RecN</fullName>
    </recommendedName>
    <alternativeName>
        <fullName evidence="7 8">Recombination protein N</fullName>
    </alternativeName>
</protein>
<dbReference type="SUPFAM" id="SSF52540">
    <property type="entry name" value="P-loop containing nucleoside triphosphate hydrolases"/>
    <property type="match status" value="2"/>
</dbReference>
<dbReference type="PANTHER" id="PTHR11059">
    <property type="entry name" value="DNA REPAIR PROTEIN RECN"/>
    <property type="match status" value="1"/>
</dbReference>
<evidence type="ECO:0000313" key="11">
    <source>
        <dbReference type="EMBL" id="MCP1101155.1"/>
    </source>
</evidence>
<dbReference type="CDD" id="cd03241">
    <property type="entry name" value="ABC_RecN"/>
    <property type="match status" value="2"/>
</dbReference>
<name>A0ABT1E5N5_9FIRM</name>
<dbReference type="PIRSF" id="PIRSF003128">
    <property type="entry name" value="RecN"/>
    <property type="match status" value="1"/>
</dbReference>
<keyword evidence="4 8" id="KW-0227">DNA damage</keyword>
<evidence type="ECO:0000256" key="7">
    <source>
        <dbReference type="ARBA" id="ARBA00033408"/>
    </source>
</evidence>
<comment type="similarity">
    <text evidence="1 8">Belongs to the RecN family.</text>
</comment>
<dbReference type="InterPro" id="IPR004604">
    <property type="entry name" value="DNA_recomb/repair_RecN"/>
</dbReference>
<reference evidence="11 12" key="1">
    <citation type="journal article" date="2022" name="Genome Biol. Evol.">
        <title>Host diet, physiology and behaviors set the stage for Lachnospiraceae cladogenesis.</title>
        <authorList>
            <person name="Vera-Ponce De Leon A."/>
            <person name="Schneider M."/>
            <person name="Jahnes B.C."/>
            <person name="Sadowski V."/>
            <person name="Camuy-Velez L.A."/>
            <person name="Duan J."/>
            <person name="Sabree Z.L."/>
        </authorList>
    </citation>
    <scope>NUCLEOTIDE SEQUENCE [LARGE SCALE GENOMIC DNA]</scope>
    <source>
        <strain evidence="11 12">PAL113</strain>
    </source>
</reference>
<dbReference type="EMBL" id="JAMZFW010000002">
    <property type="protein sequence ID" value="MCP1101155.1"/>
    <property type="molecule type" value="Genomic_DNA"/>
</dbReference>
<evidence type="ECO:0000256" key="8">
    <source>
        <dbReference type="PIRNR" id="PIRNR003128"/>
    </source>
</evidence>
<evidence type="ECO:0000259" key="10">
    <source>
        <dbReference type="Pfam" id="PF13476"/>
    </source>
</evidence>
<comment type="caution">
    <text evidence="11">The sequence shown here is derived from an EMBL/GenBank/DDBJ whole genome shotgun (WGS) entry which is preliminary data.</text>
</comment>